<evidence type="ECO:0000313" key="1">
    <source>
        <dbReference type="EMBL" id="RHW42597.1"/>
    </source>
</evidence>
<evidence type="ECO:0000313" key="2">
    <source>
        <dbReference type="Proteomes" id="UP000284416"/>
    </source>
</evidence>
<comment type="caution">
    <text evidence="1">The sequence shown here is derived from an EMBL/GenBank/DDBJ whole genome shotgun (WGS) entry which is preliminary data.</text>
</comment>
<dbReference type="RefSeq" id="WP_118919293.1">
    <property type="nucleotide sequence ID" value="NZ_QWEG01000002.1"/>
</dbReference>
<dbReference type="Gene3D" id="3.30.460.10">
    <property type="entry name" value="Beta Polymerase, domain 2"/>
    <property type="match status" value="1"/>
</dbReference>
<proteinExistence type="predicted"/>
<dbReference type="PANTHER" id="PTHR34822">
    <property type="entry name" value="GRPB DOMAIN PROTEIN (AFU_ORTHOLOGUE AFUA_1G01530)"/>
    <property type="match status" value="1"/>
</dbReference>
<dbReference type="Proteomes" id="UP000284416">
    <property type="component" value="Unassembled WGS sequence"/>
</dbReference>
<dbReference type="Pfam" id="PF04229">
    <property type="entry name" value="GrpB"/>
    <property type="match status" value="1"/>
</dbReference>
<dbReference type="InterPro" id="IPR043519">
    <property type="entry name" value="NT_sf"/>
</dbReference>
<dbReference type="OrthoDB" id="9799092at2"/>
<dbReference type="EMBL" id="QWEG01000002">
    <property type="protein sequence ID" value="RHW42597.1"/>
    <property type="molecule type" value="Genomic_DNA"/>
</dbReference>
<organism evidence="1 2">
    <name type="scientific">Neobacillus notoginsengisoli</name>
    <dbReference type="NCBI Taxonomy" id="1578198"/>
    <lineage>
        <taxon>Bacteria</taxon>
        <taxon>Bacillati</taxon>
        <taxon>Bacillota</taxon>
        <taxon>Bacilli</taxon>
        <taxon>Bacillales</taxon>
        <taxon>Bacillaceae</taxon>
        <taxon>Neobacillus</taxon>
    </lineage>
</organism>
<keyword evidence="2" id="KW-1185">Reference proteome</keyword>
<dbReference type="PANTHER" id="PTHR34822:SF1">
    <property type="entry name" value="GRPB FAMILY PROTEIN"/>
    <property type="match status" value="1"/>
</dbReference>
<protein>
    <submittedName>
        <fullName evidence="1">GrpB family protein</fullName>
    </submittedName>
</protein>
<dbReference type="AlphaFoldDB" id="A0A417YYJ2"/>
<accession>A0A417YYJ2</accession>
<name>A0A417YYJ2_9BACI</name>
<dbReference type="SUPFAM" id="SSF81301">
    <property type="entry name" value="Nucleotidyltransferase"/>
    <property type="match status" value="1"/>
</dbReference>
<gene>
    <name evidence="1" type="ORF">D1B31_03105</name>
</gene>
<dbReference type="InterPro" id="IPR007344">
    <property type="entry name" value="GrpB/CoaE"/>
</dbReference>
<sequence length="172" mass="20086">MDVRLSEFNEEWSAMYEEEALFLKAVFGDLILKLEHFGSTAVKGMVAKPVIDMMVIVLDIGKVDSFNEKMILYGYDAAGEWGIPGRRLFRKGGENRTHHIHFYEQGNLEIARHLIFRDHLRAHPEEAARYSSFKEQLAKQYHTTVQYSPAKKNFVSQMERRALEWHKGIKRN</sequence>
<reference evidence="1 2" key="1">
    <citation type="journal article" date="2017" name="Int. J. Syst. Evol. Microbiol.">
        <title>Bacillus notoginsengisoli sp. nov., a novel bacterium isolated from the rhizosphere of Panax notoginseng.</title>
        <authorList>
            <person name="Zhang M.Y."/>
            <person name="Cheng J."/>
            <person name="Cai Y."/>
            <person name="Zhang T.Y."/>
            <person name="Wu Y.Y."/>
            <person name="Manikprabhu D."/>
            <person name="Li W.J."/>
            <person name="Zhang Y.X."/>
        </authorList>
    </citation>
    <scope>NUCLEOTIDE SEQUENCE [LARGE SCALE GENOMIC DNA]</scope>
    <source>
        <strain evidence="1 2">JCM 30743</strain>
    </source>
</reference>